<evidence type="ECO:0000256" key="9">
    <source>
        <dbReference type="ARBA" id="ARBA00047337"/>
    </source>
</evidence>
<evidence type="ECO:0000313" key="12">
    <source>
        <dbReference type="Proteomes" id="UP000814176"/>
    </source>
</evidence>
<evidence type="ECO:0000256" key="4">
    <source>
        <dbReference type="ARBA" id="ARBA00022487"/>
    </source>
</evidence>
<organism evidence="11 12">
    <name type="scientific">Rhodofomes roseus</name>
    <dbReference type="NCBI Taxonomy" id="34475"/>
    <lineage>
        <taxon>Eukaryota</taxon>
        <taxon>Fungi</taxon>
        <taxon>Dikarya</taxon>
        <taxon>Basidiomycota</taxon>
        <taxon>Agaricomycotina</taxon>
        <taxon>Agaricomycetes</taxon>
        <taxon>Polyporales</taxon>
        <taxon>Rhodofomes</taxon>
    </lineage>
</organism>
<name>A0ABQ8K9Y2_9APHY</name>
<dbReference type="PANTHER" id="PTHR10655:SF17">
    <property type="entry name" value="LYSOPHOSPHOLIPASE-LIKE PROTEIN 1"/>
    <property type="match status" value="1"/>
</dbReference>
<evidence type="ECO:0000256" key="6">
    <source>
        <dbReference type="ARBA" id="ARBA00022832"/>
    </source>
</evidence>
<comment type="similarity">
    <text evidence="1">Belongs to the AB hydrolase superfamily. AB hydrolase 2 family.</text>
</comment>
<evidence type="ECO:0000256" key="2">
    <source>
        <dbReference type="ARBA" id="ARBA00012423"/>
    </source>
</evidence>
<dbReference type="SUPFAM" id="SSF53474">
    <property type="entry name" value="alpha/beta-Hydrolases"/>
    <property type="match status" value="1"/>
</dbReference>
<evidence type="ECO:0000259" key="10">
    <source>
        <dbReference type="Pfam" id="PF02230"/>
    </source>
</evidence>
<protein>
    <recommendedName>
        <fullName evidence="3">Acyl-protein thioesterase 1</fullName>
        <ecNumber evidence="2">3.1.2.22</ecNumber>
    </recommendedName>
    <alternativeName>
        <fullName evidence="8">Palmitoyl-protein hydrolase</fullName>
    </alternativeName>
</protein>
<evidence type="ECO:0000256" key="1">
    <source>
        <dbReference type="ARBA" id="ARBA00006499"/>
    </source>
</evidence>
<keyword evidence="12" id="KW-1185">Reference proteome</keyword>
<keyword evidence="6" id="KW-0443">Lipid metabolism</keyword>
<keyword evidence="4" id="KW-0719">Serine esterase</keyword>
<dbReference type="InterPro" id="IPR029058">
    <property type="entry name" value="AB_hydrolase_fold"/>
</dbReference>
<dbReference type="Proteomes" id="UP000814176">
    <property type="component" value="Unassembled WGS sequence"/>
</dbReference>
<dbReference type="PANTHER" id="PTHR10655">
    <property type="entry name" value="LYSOPHOSPHOLIPASE-RELATED"/>
    <property type="match status" value="1"/>
</dbReference>
<evidence type="ECO:0000313" key="11">
    <source>
        <dbReference type="EMBL" id="KAH9833794.1"/>
    </source>
</evidence>
<dbReference type="GeneID" id="72001584"/>
<keyword evidence="5" id="KW-0378">Hydrolase</keyword>
<accession>A0ABQ8K9Y2</accession>
<sequence length="253" mass="27818">MARVTFTPQPLEMLTVPAREKHTATLIFVHGLGDSGHSWQRIADSFNRDPTMQHIKYIFPHAPVMAITANFGMRMPAWYDVLSFKSTAPEDNDDFGMLRSIASLGALVDAEINAGIAPERIIFGGFSQGAAMTLLTGLSCERKLGGLIVLSGRLRLGKKVKLLLQARNITTPIFWGHGRNDPLVTYEMGMWSIQFMKTEYGLMDADPLAPEKGGVALHIYDAVHSVPDQELDDVKAWVKRVLPGPARDACVSA</sequence>
<dbReference type="Pfam" id="PF02230">
    <property type="entry name" value="Abhydrolase_2"/>
    <property type="match status" value="1"/>
</dbReference>
<evidence type="ECO:0000256" key="3">
    <source>
        <dbReference type="ARBA" id="ARBA00014923"/>
    </source>
</evidence>
<gene>
    <name evidence="11" type="ORF">C8Q71DRAFT_712383</name>
</gene>
<reference evidence="11 12" key="1">
    <citation type="journal article" date="2021" name="Environ. Microbiol.">
        <title>Gene family expansions and transcriptome signatures uncover fungal adaptations to wood decay.</title>
        <authorList>
            <person name="Hage H."/>
            <person name="Miyauchi S."/>
            <person name="Viragh M."/>
            <person name="Drula E."/>
            <person name="Min B."/>
            <person name="Chaduli D."/>
            <person name="Navarro D."/>
            <person name="Favel A."/>
            <person name="Norest M."/>
            <person name="Lesage-Meessen L."/>
            <person name="Balint B."/>
            <person name="Merenyi Z."/>
            <person name="de Eugenio L."/>
            <person name="Morin E."/>
            <person name="Martinez A.T."/>
            <person name="Baldrian P."/>
            <person name="Stursova M."/>
            <person name="Martinez M.J."/>
            <person name="Novotny C."/>
            <person name="Magnuson J.K."/>
            <person name="Spatafora J.W."/>
            <person name="Maurice S."/>
            <person name="Pangilinan J."/>
            <person name="Andreopoulos W."/>
            <person name="LaButti K."/>
            <person name="Hundley H."/>
            <person name="Na H."/>
            <person name="Kuo A."/>
            <person name="Barry K."/>
            <person name="Lipzen A."/>
            <person name="Henrissat B."/>
            <person name="Riley R."/>
            <person name="Ahrendt S."/>
            <person name="Nagy L.G."/>
            <person name="Grigoriev I.V."/>
            <person name="Martin F."/>
            <person name="Rosso M.N."/>
        </authorList>
    </citation>
    <scope>NUCLEOTIDE SEQUENCE [LARGE SCALE GENOMIC DNA]</scope>
    <source>
        <strain evidence="11 12">CIRM-BRFM 1785</strain>
    </source>
</reference>
<comment type="caution">
    <text evidence="11">The sequence shown here is derived from an EMBL/GenBank/DDBJ whole genome shotgun (WGS) entry which is preliminary data.</text>
</comment>
<dbReference type="Gene3D" id="3.40.50.1820">
    <property type="entry name" value="alpha/beta hydrolase"/>
    <property type="match status" value="1"/>
</dbReference>
<comment type="function">
    <text evidence="7">Hydrolyzes fatty acids from S-acylated cysteine residues in proteins with a strong preference for palmitoylated G-alpha proteins over other acyl substrates. Mediates the deacylation of G-alpha proteins such as GPA1 in vivo, but has weak or no activity toward palmitoylated Ras proteins. Has weak lysophospholipase activity in vitro; however such activity may not exist in vivo.</text>
</comment>
<proteinExistence type="inferred from homology"/>
<dbReference type="EMBL" id="JADCUA010000017">
    <property type="protein sequence ID" value="KAH9833794.1"/>
    <property type="molecule type" value="Genomic_DNA"/>
</dbReference>
<evidence type="ECO:0000256" key="8">
    <source>
        <dbReference type="ARBA" id="ARBA00031195"/>
    </source>
</evidence>
<dbReference type="InterPro" id="IPR050565">
    <property type="entry name" value="LYPA1-2/EST-like"/>
</dbReference>
<feature type="domain" description="Phospholipase/carboxylesterase/thioesterase" evidence="10">
    <location>
        <begin position="16"/>
        <end position="237"/>
    </location>
</feature>
<evidence type="ECO:0000256" key="7">
    <source>
        <dbReference type="ARBA" id="ARBA00029392"/>
    </source>
</evidence>
<comment type="catalytic activity">
    <reaction evidence="9">
        <text>S-hexadecanoyl-L-cysteinyl-[protein] + H2O = L-cysteinyl-[protein] + hexadecanoate + H(+)</text>
        <dbReference type="Rhea" id="RHEA:19233"/>
        <dbReference type="Rhea" id="RHEA-COMP:10131"/>
        <dbReference type="Rhea" id="RHEA-COMP:11032"/>
        <dbReference type="ChEBI" id="CHEBI:7896"/>
        <dbReference type="ChEBI" id="CHEBI:15377"/>
        <dbReference type="ChEBI" id="CHEBI:15378"/>
        <dbReference type="ChEBI" id="CHEBI:29950"/>
        <dbReference type="ChEBI" id="CHEBI:74151"/>
        <dbReference type="EC" id="3.1.2.22"/>
    </reaction>
</comment>
<dbReference type="EC" id="3.1.2.22" evidence="2"/>
<dbReference type="RefSeq" id="XP_047776510.1">
    <property type="nucleotide sequence ID" value="XM_047920852.1"/>
</dbReference>
<evidence type="ECO:0000256" key="5">
    <source>
        <dbReference type="ARBA" id="ARBA00022801"/>
    </source>
</evidence>
<keyword evidence="6" id="KW-0276">Fatty acid metabolism</keyword>
<dbReference type="InterPro" id="IPR003140">
    <property type="entry name" value="PLipase/COase/thioEstase"/>
</dbReference>